<sequence>MAHRQRTPADSDPARDRADKTCASCGRRIEWRAKWANNWDSVKYCGAACRSHGVNATDLKLEEAIATLLRARATDATICPSEAAKVVGGEDWSDLMEPARRAARRMVARGELQITQGGTVVDPSTAKGPIRLRRVR</sequence>
<dbReference type="PANTHER" id="PTHR37463:SF1">
    <property type="entry name" value="DUF2256 DOMAIN-CONTAINING PROTEIN"/>
    <property type="match status" value="1"/>
</dbReference>
<dbReference type="Proteomes" id="UP000297853">
    <property type="component" value="Unassembled WGS sequence"/>
</dbReference>
<reference evidence="1 2" key="1">
    <citation type="submission" date="2019-03" db="EMBL/GenBank/DDBJ databases">
        <title>Genomics of glacier-inhabiting Cryobacterium strains.</title>
        <authorList>
            <person name="Liu Q."/>
            <person name="Xin Y.-H."/>
        </authorList>
    </citation>
    <scope>NUCLEOTIDE SEQUENCE [LARGE SCALE GENOMIC DNA]</scope>
    <source>
        <strain evidence="1 2">TMT1-23-1</strain>
    </source>
</reference>
<dbReference type="InterPro" id="IPR036390">
    <property type="entry name" value="WH_DNA-bd_sf"/>
</dbReference>
<gene>
    <name evidence="1" type="ORF">E3T28_02925</name>
</gene>
<dbReference type="InterPro" id="IPR017136">
    <property type="entry name" value="UCP037205"/>
</dbReference>
<name>A0ABY2JF42_9MICO</name>
<evidence type="ECO:0000313" key="2">
    <source>
        <dbReference type="Proteomes" id="UP000297853"/>
    </source>
</evidence>
<comment type="caution">
    <text evidence="1">The sequence shown here is derived from an EMBL/GenBank/DDBJ whole genome shotgun (WGS) entry which is preliminary data.</text>
</comment>
<keyword evidence="2" id="KW-1185">Reference proteome</keyword>
<dbReference type="Pfam" id="PF11625">
    <property type="entry name" value="DUF3253"/>
    <property type="match status" value="1"/>
</dbReference>
<organism evidence="1 2">
    <name type="scientific">Cryobacterium sinapicolor</name>
    <dbReference type="NCBI Taxonomy" id="1259236"/>
    <lineage>
        <taxon>Bacteria</taxon>
        <taxon>Bacillati</taxon>
        <taxon>Actinomycetota</taxon>
        <taxon>Actinomycetes</taxon>
        <taxon>Micrococcales</taxon>
        <taxon>Microbacteriaceae</taxon>
        <taxon>Cryobacterium</taxon>
    </lineage>
</organism>
<evidence type="ECO:0000313" key="1">
    <source>
        <dbReference type="EMBL" id="TFD04402.1"/>
    </source>
</evidence>
<dbReference type="EMBL" id="SOGQ01000013">
    <property type="protein sequence ID" value="TFD04402.1"/>
    <property type="molecule type" value="Genomic_DNA"/>
</dbReference>
<dbReference type="Pfam" id="PF10013">
    <property type="entry name" value="DUF2256"/>
    <property type="match status" value="1"/>
</dbReference>
<dbReference type="PANTHER" id="PTHR37463">
    <property type="entry name" value="GSL3115 PROTEIN"/>
    <property type="match status" value="1"/>
</dbReference>
<proteinExistence type="predicted"/>
<dbReference type="RefSeq" id="WP_134427775.1">
    <property type="nucleotide sequence ID" value="NZ_SOGQ01000013.1"/>
</dbReference>
<accession>A0ABY2JF42</accession>
<dbReference type="InterPro" id="IPR021660">
    <property type="entry name" value="DUF3253"/>
</dbReference>
<dbReference type="SUPFAM" id="SSF46785">
    <property type="entry name" value="Winged helix' DNA-binding domain"/>
    <property type="match status" value="1"/>
</dbReference>
<protein>
    <submittedName>
        <fullName evidence="1">DUF2256 and DUF3253 domain-containing protein</fullName>
    </submittedName>
</protein>
<dbReference type="InterPro" id="IPR036388">
    <property type="entry name" value="WH-like_DNA-bd_sf"/>
</dbReference>
<dbReference type="Gene3D" id="1.10.10.10">
    <property type="entry name" value="Winged helix-like DNA-binding domain superfamily/Winged helix DNA-binding domain"/>
    <property type="match status" value="1"/>
</dbReference>